<proteinExistence type="predicted"/>
<reference evidence="1" key="2">
    <citation type="journal article" date="2021" name="PeerJ">
        <title>Extensive microbial diversity within the chicken gut microbiome revealed by metagenomics and culture.</title>
        <authorList>
            <person name="Gilroy R."/>
            <person name="Ravi A."/>
            <person name="Getino M."/>
            <person name="Pursley I."/>
            <person name="Horton D.L."/>
            <person name="Alikhan N.F."/>
            <person name="Baker D."/>
            <person name="Gharbi K."/>
            <person name="Hall N."/>
            <person name="Watson M."/>
            <person name="Adriaenssens E.M."/>
            <person name="Foster-Nyarko E."/>
            <person name="Jarju S."/>
            <person name="Secka A."/>
            <person name="Antonio M."/>
            <person name="Oren A."/>
            <person name="Chaudhuri R.R."/>
            <person name="La Ragione R."/>
            <person name="Hildebrand F."/>
            <person name="Pallen M.J."/>
        </authorList>
    </citation>
    <scope>NUCLEOTIDE SEQUENCE</scope>
    <source>
        <strain evidence="1">USAMLcec3-3695</strain>
    </source>
</reference>
<accession>A0A9D1SDK8</accession>
<comment type="caution">
    <text evidence="1">The sequence shown here is derived from an EMBL/GenBank/DDBJ whole genome shotgun (WGS) entry which is preliminary data.</text>
</comment>
<dbReference type="EMBL" id="DVNB01000002">
    <property type="protein sequence ID" value="HIU56210.1"/>
    <property type="molecule type" value="Genomic_DNA"/>
</dbReference>
<gene>
    <name evidence="1" type="ORF">IAA61_00185</name>
</gene>
<name>A0A9D1SDK8_9FIRM</name>
<evidence type="ECO:0000313" key="2">
    <source>
        <dbReference type="Proteomes" id="UP000824109"/>
    </source>
</evidence>
<organism evidence="1 2">
    <name type="scientific">Candidatus Ornithomonoglobus merdipullorum</name>
    <dbReference type="NCBI Taxonomy" id="2840895"/>
    <lineage>
        <taxon>Bacteria</taxon>
        <taxon>Bacillati</taxon>
        <taxon>Bacillota</taxon>
        <taxon>Clostridia</taxon>
        <taxon>Candidatus Ornithomonoglobus</taxon>
    </lineage>
</organism>
<sequence>MEQDNIKNYAVAAFRYYGHISDSSGVPPEDSDTIDAVISVRRHLCVEGDAETITLIDKVYGSLPNGRLHRNVITHRVNAAAEEMNMDARTVWRKLARARRLFFAYYIH</sequence>
<dbReference type="AlphaFoldDB" id="A0A9D1SDK8"/>
<reference evidence="1" key="1">
    <citation type="submission" date="2020-10" db="EMBL/GenBank/DDBJ databases">
        <authorList>
            <person name="Gilroy R."/>
        </authorList>
    </citation>
    <scope>NUCLEOTIDE SEQUENCE</scope>
    <source>
        <strain evidence="1">USAMLcec3-3695</strain>
    </source>
</reference>
<evidence type="ECO:0000313" key="1">
    <source>
        <dbReference type="EMBL" id="HIU56210.1"/>
    </source>
</evidence>
<protein>
    <submittedName>
        <fullName evidence="1">Uncharacterized protein</fullName>
    </submittedName>
</protein>
<dbReference type="Proteomes" id="UP000824109">
    <property type="component" value="Unassembled WGS sequence"/>
</dbReference>